<sequence>MRFSFLSVLITIMSTSKRRKIELVDVTQFPEVLVPVRDINWELCILCQRVSPEPLIIPKEAGYKTLSENLIEFDNHEALPPTIRLDKISDGKELLHALIVNKAKYHKLCRNKYDSQKLQRIIERNQNVQDDSENAKSSARCMRSSCKAVDIKSCCLFCDGESVTGNPLVQASTKEIGPKVYALAIEMQDTNLLNKIANQDFIALEVKYHKDCYRGFLNRAHSHERSFSNDEHNLYRLTYGSVIAELVSYMEEMFIYGTSSPVFKLSDINKLCADRMSSLGVQSESINRTRLKDDLISLVPGLREDKCGKEVILSFEPDVGNAIRDACNFNDMSDGICIAQAAGILRRDMFREFPKFSGSLIGDFGSRDCVPPSLVNFVNTLLGGYNIDNGSPASAPEQEAAYSIAQLIRFNSVKRSRANRPQQIRHQANQETPLAVYLGLMIHNCTRKRSVVDKLNSLGLSISYDRVQEIESSLTNEKCKFYKQIGHVIPSCLSEGVFTTAAIDNIDHNPSSTTSNNSFHGSSVTIIQHPDTPHSNSKSTSDGLLWSRKINSKLPDTYTTLPATNNVVSEPLMTTVNASPIASDPITIEQLTPWLNSVQESVYNTSTNKTSFAAFHAERNMHPATFPCHNILLPLLTDHIQSPATVRHLMDVIIKITSAVNNKQGAVITGDQPVYAVAKYIQWKFPDVYGEDKIVIMMGGLHIEMAIQNMIGKWLKGSGWTEMFIKAEVASIGRSESLLKSSHIKRTRYAHEVSLASLFILRDEAYKLDCKDFVESLEEWISRKSNESNQFLYWQTVMELESLLLSFVRSIRESNFEEYVRMLKQIAPWFFALDLTNYSRWLPVFIKTLEELPVRHPYVFEEFKKGHFTSRKTNADFSAMSDDQLHEQNNKLIKSDGGAINVLHNETALLKWMVAGPEISRMINEFENEVRSSTSLGYQHRRHHEDRNSFQTRYLHHVSEVVKSMRDDGNPFAEQLLQTADNHKIIMSNSAEKTVQEAKITGQQQYNEYVADRLVSRQKSIHEPLKRNKFELFHSLKIPGSKHKTKIADLKHDSNYFCKMYVASQNRVSDIEDFFSHENNRYPPSISEFGRKRKATSKSDVLICLEQYGSEKQQDFNLDYKVSALIVDGAALVHMLHPRSSKTFSDYCENVIGPFVDRLLRSVQRLDIVFDRYVPKSLKSETREDRGSGQRINVTMGTLIPKKFDKFLSVDFNKTQLFGVISRFVLTQSVVGKVIVCTIEETACASQQDLDVSSISPCSAEEADGRLLLHANHALKNGNLTITIRTVDSDVVVIALSVFSQMIGVKELWIDFGVGKGRRMIGVHHLHQHIPDGVSSNLPFFHAFTGCDTVSTFCGIGKRTAWKAWMNYRVVDAAFHNLSTSDLKNDVLTDTAMKAIERFVVLMYDRSSTAAGVNECRRILYTIKNRAIENIPPTADALLQHTKRAALQAHLWKQCLSAVTPGYLPTEWGWKDTADECYTPLWCTLPEISRHCQELIRCSCKTECKNCSCKRHGLPCTKLCACNGYCYKETNGDSYEELEVEEDPEFDHVLQISFHDEL</sequence>
<organism evidence="1 2">
    <name type="scientific">Hydra vulgaris</name>
    <name type="common">Hydra</name>
    <name type="synonym">Hydra attenuata</name>
    <dbReference type="NCBI Taxonomy" id="6087"/>
    <lineage>
        <taxon>Eukaryota</taxon>
        <taxon>Metazoa</taxon>
        <taxon>Cnidaria</taxon>
        <taxon>Hydrozoa</taxon>
        <taxon>Hydroidolina</taxon>
        <taxon>Anthoathecata</taxon>
        <taxon>Aplanulata</taxon>
        <taxon>Hydridae</taxon>
        <taxon>Hydra</taxon>
    </lineage>
</organism>
<evidence type="ECO:0000313" key="2">
    <source>
        <dbReference type="RefSeq" id="XP_065644441.1"/>
    </source>
</evidence>
<keyword evidence="1" id="KW-1185">Reference proteome</keyword>
<name>A0ABM4B6H0_HYDVU</name>
<evidence type="ECO:0000313" key="1">
    <source>
        <dbReference type="Proteomes" id="UP001652625"/>
    </source>
</evidence>
<dbReference type="PANTHER" id="PTHR47018:SF4">
    <property type="match status" value="1"/>
</dbReference>
<protein>
    <submittedName>
        <fullName evidence="2">Uncharacterized protein LOC136075385 isoform X1</fullName>
    </submittedName>
</protein>
<reference evidence="2" key="2">
    <citation type="submission" date="2025-08" db="UniProtKB">
        <authorList>
            <consortium name="RefSeq"/>
        </authorList>
    </citation>
    <scope>IDENTIFICATION</scope>
</reference>
<dbReference type="Proteomes" id="UP001652625">
    <property type="component" value="Chromosome 01"/>
</dbReference>
<reference evidence="1" key="1">
    <citation type="submission" date="2025-05" db="UniProtKB">
        <authorList>
            <consortium name="RefSeq"/>
        </authorList>
    </citation>
    <scope>NUCLEOTIDE SEQUENCE [LARGE SCALE GENOMIC DNA]</scope>
</reference>
<proteinExistence type="predicted"/>
<gene>
    <name evidence="2" type="primary">LOC136075385</name>
</gene>
<dbReference type="GeneID" id="136075385"/>
<dbReference type="RefSeq" id="XP_065644441.1">
    <property type="nucleotide sequence ID" value="XM_065788369.1"/>
</dbReference>
<accession>A0ABM4B6H0</accession>
<dbReference type="PANTHER" id="PTHR47018">
    <property type="entry name" value="CXC DOMAIN-CONTAINING PROTEIN-RELATED"/>
    <property type="match status" value="1"/>
</dbReference>